<organism evidence="1 2">
    <name type="scientific">Alicyclobacillus acidoterrestris (strain ATCC 49025 / DSM 3922 / CIP 106132 / NCIMB 13137 / GD3B)</name>
    <dbReference type="NCBI Taxonomy" id="1356854"/>
    <lineage>
        <taxon>Bacteria</taxon>
        <taxon>Bacillati</taxon>
        <taxon>Bacillota</taxon>
        <taxon>Bacilli</taxon>
        <taxon>Bacillales</taxon>
        <taxon>Alicyclobacillaceae</taxon>
        <taxon>Alicyclobacillus</taxon>
    </lineage>
</organism>
<keyword evidence="2" id="KW-1185">Reference proteome</keyword>
<dbReference type="RefSeq" id="WP_021294883.1">
    <property type="nucleotide sequence ID" value="NZ_AURB01000021.1"/>
</dbReference>
<dbReference type="OrthoDB" id="5195850at2"/>
<dbReference type="Gene3D" id="3.30.160.250">
    <property type="match status" value="1"/>
</dbReference>
<gene>
    <name evidence="1" type="ORF">K1I37_05890</name>
</gene>
<dbReference type="InterPro" id="IPR035069">
    <property type="entry name" value="TTHA1013/TTHA0281-like"/>
</dbReference>
<accession>T0CJH4</accession>
<dbReference type="SUPFAM" id="SSF143100">
    <property type="entry name" value="TTHA1013/TTHA0281-like"/>
    <property type="match status" value="1"/>
</dbReference>
<reference evidence="2" key="1">
    <citation type="journal article" date="2022" name="G3 (Bethesda)">
        <title>Unveiling the complete genome sequence of Alicyclobacillus acidoterrestris DSM 3922T, a taint-producing strain.</title>
        <authorList>
            <person name="Leonardo I.C."/>
            <person name="Barreto Crespo M.T."/>
            <person name="Gaspar F.B."/>
        </authorList>
    </citation>
    <scope>NUCLEOTIDE SEQUENCE [LARGE SCALE GENOMIC DNA]</scope>
    <source>
        <strain evidence="2">DSM 3922</strain>
    </source>
</reference>
<dbReference type="KEGG" id="aaco:K1I37_05890"/>
<protein>
    <submittedName>
        <fullName evidence="1">Type II toxin-antitoxin system HicB family antitoxin</fullName>
    </submittedName>
</protein>
<evidence type="ECO:0000313" key="1">
    <source>
        <dbReference type="EMBL" id="UNO50023.1"/>
    </source>
</evidence>
<dbReference type="AlphaFoldDB" id="T0CJH4"/>
<dbReference type="STRING" id="1356854.N007_18895"/>
<dbReference type="eggNOG" id="ENOG5033HG4">
    <property type="taxonomic scope" value="Bacteria"/>
</dbReference>
<dbReference type="Proteomes" id="UP000829401">
    <property type="component" value="Chromosome"/>
</dbReference>
<name>T0CJH4_ALIAG</name>
<sequence length="78" mass="8727">MTVEEYLAIPYILQVWSRECEDGRWVRHAEFPELPGCFAEASSAVEAVERAEAARVAYIVEKLARGEAVPVPRPPLEA</sequence>
<dbReference type="EMBL" id="CP080467">
    <property type="protein sequence ID" value="UNO50023.1"/>
    <property type="molecule type" value="Genomic_DNA"/>
</dbReference>
<proteinExistence type="predicted"/>
<evidence type="ECO:0000313" key="2">
    <source>
        <dbReference type="Proteomes" id="UP000829401"/>
    </source>
</evidence>
<accession>A0A9E6ZJ19</accession>